<dbReference type="PANTHER" id="PTHR21666">
    <property type="entry name" value="PEPTIDASE-RELATED"/>
    <property type="match status" value="1"/>
</dbReference>
<organism evidence="3 4">
    <name type="scientific">Micropruina glycogenica</name>
    <dbReference type="NCBI Taxonomy" id="75385"/>
    <lineage>
        <taxon>Bacteria</taxon>
        <taxon>Bacillati</taxon>
        <taxon>Actinomycetota</taxon>
        <taxon>Actinomycetes</taxon>
        <taxon>Propionibacteriales</taxon>
        <taxon>Nocardioidaceae</taxon>
        <taxon>Micropruina</taxon>
    </lineage>
</organism>
<evidence type="ECO:0000256" key="1">
    <source>
        <dbReference type="ARBA" id="ARBA00022729"/>
    </source>
</evidence>
<dbReference type="SUPFAM" id="SSF51261">
    <property type="entry name" value="Duplicated hybrid motif"/>
    <property type="match status" value="2"/>
</dbReference>
<feature type="domain" description="M23ase beta-sheet core" evidence="2">
    <location>
        <begin position="55"/>
        <end position="145"/>
    </location>
</feature>
<dbReference type="Gene3D" id="2.70.70.10">
    <property type="entry name" value="Glucose Permease (Domain IIA)"/>
    <property type="match status" value="2"/>
</dbReference>
<dbReference type="AlphaFoldDB" id="A0A2N9JHW0"/>
<dbReference type="PANTHER" id="PTHR21666:SF289">
    <property type="entry name" value="L-ALA--D-GLU ENDOPEPTIDASE"/>
    <property type="match status" value="1"/>
</dbReference>
<evidence type="ECO:0000313" key="3">
    <source>
        <dbReference type="EMBL" id="SPD87027.1"/>
    </source>
</evidence>
<proteinExistence type="predicted"/>
<reference evidence="3 4" key="1">
    <citation type="submission" date="2018-02" db="EMBL/GenBank/DDBJ databases">
        <authorList>
            <person name="Cohen D.B."/>
            <person name="Kent A.D."/>
        </authorList>
    </citation>
    <scope>NUCLEOTIDE SEQUENCE [LARGE SCALE GENOMIC DNA]</scope>
    <source>
        <strain evidence="3">1</strain>
    </source>
</reference>
<dbReference type="Proteomes" id="UP000238164">
    <property type="component" value="Chromosome 1"/>
</dbReference>
<evidence type="ECO:0000259" key="2">
    <source>
        <dbReference type="Pfam" id="PF01551"/>
    </source>
</evidence>
<protein>
    <submittedName>
        <fullName evidence="3">Peptidase M23 family protein</fullName>
    </submittedName>
</protein>
<keyword evidence="1" id="KW-0732">Signal</keyword>
<dbReference type="Pfam" id="PF01551">
    <property type="entry name" value="Peptidase_M23"/>
    <property type="match status" value="2"/>
</dbReference>
<dbReference type="CDD" id="cd12797">
    <property type="entry name" value="M23_peptidase"/>
    <property type="match status" value="2"/>
</dbReference>
<keyword evidence="4" id="KW-1185">Reference proteome</keyword>
<evidence type="ECO:0000313" key="4">
    <source>
        <dbReference type="Proteomes" id="UP000238164"/>
    </source>
</evidence>
<feature type="domain" description="M23ase beta-sheet core" evidence="2">
    <location>
        <begin position="215"/>
        <end position="310"/>
    </location>
</feature>
<dbReference type="GO" id="GO:0004222">
    <property type="term" value="F:metalloendopeptidase activity"/>
    <property type="evidence" value="ECO:0007669"/>
    <property type="project" value="TreeGrafter"/>
</dbReference>
<name>A0A2N9JHW0_9ACTN</name>
<dbReference type="InterPro" id="IPR011055">
    <property type="entry name" value="Dup_hybrid_motif"/>
</dbReference>
<dbReference type="InterPro" id="IPR016047">
    <property type="entry name" value="M23ase_b-sheet_dom"/>
</dbReference>
<dbReference type="InterPro" id="IPR050570">
    <property type="entry name" value="Cell_wall_metabolism_enzyme"/>
</dbReference>
<dbReference type="EMBL" id="LT985188">
    <property type="protein sequence ID" value="SPD87027.1"/>
    <property type="molecule type" value="Genomic_DNA"/>
</dbReference>
<dbReference type="KEGG" id="mgg:MPLG2_1997"/>
<accession>A0A2N9JHW0</accession>
<gene>
    <name evidence="3" type="ORF">MPLG2_1997</name>
</gene>
<dbReference type="RefSeq" id="WP_173909616.1">
    <property type="nucleotide sequence ID" value="NZ_BAAAGO010000032.1"/>
</dbReference>
<sequence length="314" mass="32934">MRMFRGFWRVMGVSLLAGVLLVMPAAPGRAFGSVRPVPGPVLRAFDPPAKDWQPGHRGVDLAAKVGTPVRAAAAGRVSVAQVIGGRGVVTIVHGDLRTTYEPVRASVRVGQQVRAGDVIGAVQAGHCAGGCLHFGLKRGDQYLDPLGDTYGQGTGPVRLLPASAVALARKLAAERAAALAAGDVPHGSGVLLNPVGGRITSPFGRRFHPIFHEWRMHEGVDLQASCGTPIRAAANGVVRSVSYDSSGGHRLVIAHAGGLTTHYLHAQGYRVHRGQKVKRGQVVGRVGSTGWSTGCHLHFTVKVNGRLVNPAAYL</sequence>